<feature type="compositionally biased region" description="Low complexity" evidence="16">
    <location>
        <begin position="507"/>
        <end position="531"/>
    </location>
</feature>
<evidence type="ECO:0000256" key="5">
    <source>
        <dbReference type="ARBA" id="ARBA00012483"/>
    </source>
</evidence>
<dbReference type="UniPathway" id="UPA00143"/>
<dbReference type="OrthoDB" id="7759664at2759"/>
<feature type="transmembrane region" description="Helical" evidence="17">
    <location>
        <begin position="51"/>
        <end position="78"/>
    </location>
</feature>
<dbReference type="Pfam" id="PF25563">
    <property type="entry name" value="TPR_SYVN1_N"/>
    <property type="match status" value="1"/>
</dbReference>
<comment type="catalytic activity">
    <reaction evidence="1">
        <text>S-ubiquitinyl-[E2 ubiquitin-conjugating enzyme]-L-cysteine + [acceptor protein]-L-lysine = [E2 ubiquitin-conjugating enzyme]-L-cysteine + N(6)-ubiquitinyl-[acceptor protein]-L-lysine.</text>
        <dbReference type="EC" id="2.3.2.27"/>
    </reaction>
</comment>
<reference evidence="19 20" key="1">
    <citation type="journal article" date="2016" name="Mol. Biol. Evol.">
        <title>Comparative Genomics of Early-Diverging Mushroom-Forming Fungi Provides Insights into the Origins of Lignocellulose Decay Capabilities.</title>
        <authorList>
            <person name="Nagy L.G."/>
            <person name="Riley R."/>
            <person name="Tritt A."/>
            <person name="Adam C."/>
            <person name="Daum C."/>
            <person name="Floudas D."/>
            <person name="Sun H."/>
            <person name="Yadav J.S."/>
            <person name="Pangilinan J."/>
            <person name="Larsson K.H."/>
            <person name="Matsuura K."/>
            <person name="Barry K."/>
            <person name="Labutti K."/>
            <person name="Kuo R."/>
            <person name="Ohm R.A."/>
            <person name="Bhattacharya S.S."/>
            <person name="Shirouzu T."/>
            <person name="Yoshinaga Y."/>
            <person name="Martin F.M."/>
            <person name="Grigoriev I.V."/>
            <person name="Hibbett D.S."/>
        </authorList>
    </citation>
    <scope>NUCLEOTIDE SEQUENCE [LARGE SCALE GENOMIC DNA]</scope>
    <source>
        <strain evidence="19 20">TUFC12733</strain>
    </source>
</reference>
<dbReference type="InterPro" id="IPR001841">
    <property type="entry name" value="Znf_RING"/>
</dbReference>
<keyword evidence="20" id="KW-1185">Reference proteome</keyword>
<dbReference type="GO" id="GO:0016567">
    <property type="term" value="P:protein ubiquitination"/>
    <property type="evidence" value="ECO:0007669"/>
    <property type="project" value="UniProtKB-UniPathway"/>
</dbReference>
<feature type="region of interest" description="Disordered" evidence="16">
    <location>
        <begin position="458"/>
        <end position="548"/>
    </location>
</feature>
<dbReference type="InterPro" id="IPR058051">
    <property type="entry name" value="Znf_RING_synoviolin"/>
</dbReference>
<evidence type="ECO:0000256" key="11">
    <source>
        <dbReference type="ARBA" id="ARBA00022824"/>
    </source>
</evidence>
<dbReference type="InterPro" id="IPR013083">
    <property type="entry name" value="Znf_RING/FYVE/PHD"/>
</dbReference>
<feature type="transmembrane region" description="Helical" evidence="17">
    <location>
        <begin position="255"/>
        <end position="276"/>
    </location>
</feature>
<keyword evidence="10" id="KW-0833">Ubl conjugation pathway</keyword>
<evidence type="ECO:0000256" key="1">
    <source>
        <dbReference type="ARBA" id="ARBA00000900"/>
    </source>
</evidence>
<keyword evidence="14 17" id="KW-0472">Membrane</keyword>
<evidence type="ECO:0000256" key="6">
    <source>
        <dbReference type="ARBA" id="ARBA00022679"/>
    </source>
</evidence>
<dbReference type="GO" id="GO:0005789">
    <property type="term" value="C:endoplasmic reticulum membrane"/>
    <property type="evidence" value="ECO:0007669"/>
    <property type="project" value="UniProtKB-SubCell"/>
</dbReference>
<evidence type="ECO:0000256" key="15">
    <source>
        <dbReference type="PROSITE-ProRule" id="PRU00175"/>
    </source>
</evidence>
<feature type="compositionally biased region" description="Low complexity" evidence="16">
    <location>
        <begin position="403"/>
        <end position="414"/>
    </location>
</feature>
<keyword evidence="13 17" id="KW-1133">Transmembrane helix</keyword>
<evidence type="ECO:0000313" key="20">
    <source>
        <dbReference type="Proteomes" id="UP000076738"/>
    </source>
</evidence>
<evidence type="ECO:0000256" key="4">
    <source>
        <dbReference type="ARBA" id="ARBA00010089"/>
    </source>
</evidence>
<organism evidence="19 20">
    <name type="scientific">Calocera viscosa (strain TUFC12733)</name>
    <dbReference type="NCBI Taxonomy" id="1330018"/>
    <lineage>
        <taxon>Eukaryota</taxon>
        <taxon>Fungi</taxon>
        <taxon>Dikarya</taxon>
        <taxon>Basidiomycota</taxon>
        <taxon>Agaricomycotina</taxon>
        <taxon>Dacrymycetes</taxon>
        <taxon>Dacrymycetales</taxon>
        <taxon>Dacrymycetaceae</taxon>
        <taxon>Calocera</taxon>
    </lineage>
</organism>
<dbReference type="GO" id="GO:0008270">
    <property type="term" value="F:zinc ion binding"/>
    <property type="evidence" value="ECO:0007669"/>
    <property type="project" value="UniProtKB-KW"/>
</dbReference>
<feature type="compositionally biased region" description="Gly residues" evidence="16">
    <location>
        <begin position="651"/>
        <end position="662"/>
    </location>
</feature>
<evidence type="ECO:0000256" key="14">
    <source>
        <dbReference type="ARBA" id="ARBA00023136"/>
    </source>
</evidence>
<feature type="compositionally biased region" description="Pro residues" evidence="16">
    <location>
        <begin position="532"/>
        <end position="542"/>
    </location>
</feature>
<dbReference type="Proteomes" id="UP000076738">
    <property type="component" value="Unassembled WGS sequence"/>
</dbReference>
<feature type="transmembrane region" description="Helical" evidence="17">
    <location>
        <begin position="201"/>
        <end position="218"/>
    </location>
</feature>
<dbReference type="Gene3D" id="3.30.40.10">
    <property type="entry name" value="Zinc/RING finger domain, C3HC4 (zinc finger)"/>
    <property type="match status" value="1"/>
</dbReference>
<feature type="compositionally biased region" description="Pro residues" evidence="16">
    <location>
        <begin position="415"/>
        <end position="424"/>
    </location>
</feature>
<keyword evidence="12" id="KW-0862">Zinc</keyword>
<dbReference type="InterPro" id="IPR057992">
    <property type="entry name" value="TPR_SYVN1_N"/>
</dbReference>
<gene>
    <name evidence="19" type="ORF">CALVIDRAFT_566646</name>
</gene>
<evidence type="ECO:0000256" key="3">
    <source>
        <dbReference type="ARBA" id="ARBA00004906"/>
    </source>
</evidence>
<feature type="region of interest" description="Disordered" evidence="16">
    <location>
        <begin position="393"/>
        <end position="424"/>
    </location>
</feature>
<feature type="compositionally biased region" description="Basic and acidic residues" evidence="16">
    <location>
        <begin position="677"/>
        <end position="688"/>
    </location>
</feature>
<dbReference type="AlphaFoldDB" id="A0A167JB47"/>
<proteinExistence type="inferred from homology"/>
<dbReference type="GO" id="GO:0043161">
    <property type="term" value="P:proteasome-mediated ubiquitin-dependent protein catabolic process"/>
    <property type="evidence" value="ECO:0007669"/>
    <property type="project" value="TreeGrafter"/>
</dbReference>
<keyword evidence="6" id="KW-0808">Transferase</keyword>
<feature type="transmembrane region" description="Helical" evidence="17">
    <location>
        <begin position="25"/>
        <end position="45"/>
    </location>
</feature>
<evidence type="ECO:0000259" key="18">
    <source>
        <dbReference type="PROSITE" id="PS50089"/>
    </source>
</evidence>
<keyword evidence="7 17" id="KW-0812">Transmembrane</keyword>
<dbReference type="GO" id="GO:0061630">
    <property type="term" value="F:ubiquitin protein ligase activity"/>
    <property type="evidence" value="ECO:0007669"/>
    <property type="project" value="UniProtKB-EC"/>
</dbReference>
<dbReference type="InterPro" id="IPR024766">
    <property type="entry name" value="Znf_RING_H2"/>
</dbReference>
<evidence type="ECO:0000256" key="17">
    <source>
        <dbReference type="SAM" id="Phobius"/>
    </source>
</evidence>
<evidence type="ECO:0000313" key="19">
    <source>
        <dbReference type="EMBL" id="KZO93417.1"/>
    </source>
</evidence>
<evidence type="ECO:0000256" key="16">
    <source>
        <dbReference type="SAM" id="MobiDB-lite"/>
    </source>
</evidence>
<feature type="compositionally biased region" description="Basic and acidic residues" evidence="16">
    <location>
        <begin position="494"/>
        <end position="506"/>
    </location>
</feature>
<evidence type="ECO:0000256" key="12">
    <source>
        <dbReference type="ARBA" id="ARBA00022833"/>
    </source>
</evidence>
<evidence type="ECO:0000256" key="2">
    <source>
        <dbReference type="ARBA" id="ARBA00004477"/>
    </source>
</evidence>
<comment type="subcellular location">
    <subcellularLocation>
        <location evidence="2">Endoplasmic reticulum membrane</location>
        <topology evidence="2">Multi-pass membrane protein</topology>
    </subcellularLocation>
</comment>
<dbReference type="Pfam" id="PF12678">
    <property type="entry name" value="zf-rbx1"/>
    <property type="match status" value="1"/>
</dbReference>
<evidence type="ECO:0000256" key="10">
    <source>
        <dbReference type="ARBA" id="ARBA00022786"/>
    </source>
</evidence>
<dbReference type="InterPro" id="IPR050731">
    <property type="entry name" value="HRD1_E3_ubiq-ligases"/>
</dbReference>
<keyword evidence="11" id="KW-0256">Endoplasmic reticulum</keyword>
<accession>A0A167JB47</accession>
<feature type="compositionally biased region" description="Low complexity" evidence="16">
    <location>
        <begin position="458"/>
        <end position="493"/>
    </location>
</feature>
<keyword evidence="9 15" id="KW-0863">Zinc-finger</keyword>
<dbReference type="EMBL" id="KV417302">
    <property type="protein sequence ID" value="KZO93417.1"/>
    <property type="molecule type" value="Genomic_DNA"/>
</dbReference>
<dbReference type="SUPFAM" id="SSF57850">
    <property type="entry name" value="RING/U-box"/>
    <property type="match status" value="1"/>
</dbReference>
<keyword evidence="8" id="KW-0479">Metal-binding</keyword>
<evidence type="ECO:0000256" key="9">
    <source>
        <dbReference type="ARBA" id="ARBA00022771"/>
    </source>
</evidence>
<dbReference type="GO" id="GO:0036503">
    <property type="term" value="P:ERAD pathway"/>
    <property type="evidence" value="ECO:0007669"/>
    <property type="project" value="TreeGrafter"/>
</dbReference>
<sequence>MADVLLRVRNALSRAASGLVSGHKLAFYGLASVGLAASAVVRAHWQYSNFYSAAVFLSRSAGSVLALANLGFFCTLIFGRIMQRIFFGPLRPSEVERLYDRIWYFLTESLLAFTIFRDEFDTPFILQFGALLFLKSFHWILGDRIEWMDQIPYPGPAMSFHVRTNVLFFVLWTADLAMLAVAVESVLENGVGGVVLFGNEYAILAATLINYMLRYLIVSYDIRRAARRGGENAPPWQDKSMWIFYTELFTDFLKLLTYLLFFIIVLTFYGLPLNIIRDVYMTARSFVTRVRDLIRYRSATRNMDSRYPNATAAELEAAGDRTCIICRDEMHAAEPGTGAAQEAAHAQGVVAADGPNMTPKKLPCGHVFHFQCLRSWLERQQSCPTCRRTVLEPSAPTPPAPQPAAAAAAAAQPAAPAPGNAPAPPGAPNAILPLMWQFGGLDPALGLGAFGAWGGALAGQPGQQEGQQLAQAQAQGGETPAPTPTTPGSTQGETTERAQEELDPRRAAAQAALRRMGIRPAESPPAVAAPPSAGPSTPPPAAQHPGLHRLHSTPALIPLFSPNSAAALPPLSFTSQQFPFQFPFSPASGSSPATPVARRGTLDPGRLSLEEMDDTLQTLERLQGVIWESVEELVRVRSRLAGLVGEEERPTGGGRGQGGGGAESARASGSGSGSRGMDQEDVRRSYYS</sequence>
<dbReference type="CDD" id="cd16479">
    <property type="entry name" value="RING-H2_synoviolin"/>
    <property type="match status" value="1"/>
</dbReference>
<dbReference type="PANTHER" id="PTHR22763:SF184">
    <property type="entry name" value="E3 UBIQUITIN-PROTEIN LIGASE SYNOVIOLIN"/>
    <property type="match status" value="1"/>
</dbReference>
<dbReference type="EC" id="2.3.2.27" evidence="5"/>
<evidence type="ECO:0000256" key="13">
    <source>
        <dbReference type="ARBA" id="ARBA00022989"/>
    </source>
</evidence>
<feature type="transmembrane region" description="Helical" evidence="17">
    <location>
        <begin position="162"/>
        <end position="181"/>
    </location>
</feature>
<dbReference type="PROSITE" id="PS50089">
    <property type="entry name" value="ZF_RING_2"/>
    <property type="match status" value="1"/>
</dbReference>
<evidence type="ECO:0000256" key="7">
    <source>
        <dbReference type="ARBA" id="ARBA00022692"/>
    </source>
</evidence>
<name>A0A167JB47_CALVF</name>
<feature type="region of interest" description="Disordered" evidence="16">
    <location>
        <begin position="644"/>
        <end position="688"/>
    </location>
</feature>
<protein>
    <recommendedName>
        <fullName evidence="5">RING-type E3 ubiquitin transferase</fullName>
        <ecNumber evidence="5">2.3.2.27</ecNumber>
    </recommendedName>
</protein>
<dbReference type="STRING" id="1330018.A0A167JB47"/>
<evidence type="ECO:0000256" key="8">
    <source>
        <dbReference type="ARBA" id="ARBA00022723"/>
    </source>
</evidence>
<feature type="domain" description="RING-type" evidence="18">
    <location>
        <begin position="323"/>
        <end position="387"/>
    </location>
</feature>
<dbReference type="SMART" id="SM00184">
    <property type="entry name" value="RING"/>
    <property type="match status" value="1"/>
</dbReference>
<comment type="pathway">
    <text evidence="3">Protein modification; protein ubiquitination.</text>
</comment>
<comment type="similarity">
    <text evidence="4">Belongs to the HRD1 family.</text>
</comment>
<dbReference type="PANTHER" id="PTHR22763">
    <property type="entry name" value="RING ZINC FINGER PROTEIN"/>
    <property type="match status" value="1"/>
</dbReference>